<proteinExistence type="predicted"/>
<dbReference type="Pfam" id="PF00001">
    <property type="entry name" value="7tm_1"/>
    <property type="match status" value="1"/>
</dbReference>
<sequence>MICYSKSIFLITDDVEDSSLQIDAGGWSEFPMLPDCQQKNIDLVLVSDASSPDYSSHLQLLSQTVDVFAPDHEMLGRLRVAMAVYGSDSQGKTTVSWLFHLGTFSNTSEVKKAIMSDNSRNVSQISSLKKAVHVVSKTLSTNISAEGLELLKQNEGRNVSDSEECFDADDKLESCGVHNAKDENPQPVAVGRTTLIITLANPSTSHHSDIDLEPGSFQSNTKLLIVFIGHFRERDLPCSRLARTRCIHQSPQTMLQDHSLSLALCGRCSHQWFGPMPSPGVFAERANHPAAAFTSCYTLVAPDIQKTYALGAMKECTRVGGSLVSIESEMEKEYLSAELTQRCHKGKKCPSRSHLVFIGLRRNTNSLGQRFRWINGRPLIYSQWAHSLPLGGVRQGCALWDFVLNEWNDLGCGRWAFASALCEWTKVVSPEKLGITLPPPRDQGSIQRVNSRGEIGVCPLQHNNANQEPVLMATHNLVETKSCHLHVNNTGHLQIVELPLPVDKVFSCEGESLGYVHFNKVCDQIQDCANAKDESPDVCTIASHLEKDVYTCTISKMAVAAEARCDLKIDCTDKSDEQNCEACRFGLCSDGRCVPQPWLNDGEKDCVSLYGILDPDSDISINGELDCAFLCNRSECVGWEKLGDGVLDCHGPEGPLDETLGALGPADCEEHLPSEWAPKCVYQKDRLGELIGCRNMRHLHECEDFVCPEGYVKCPSAYCIPVHYLFNKAIDCPMGEDELPQQLRPDTVAGYFKCSSIKHSVFLHPDRVCDGSTDCPDGSDETGCHVTCAEGFLCVAGVVVADDYDKSEPLTDLSFVDLRTRMVDFSHINVSSVLPTMSQLELTYLLDLRLSNCSLRHVLAPRHRFYRLSKLDLTYNLFRHMSDEASNLKVIFSGVRSLQILNLSHNALLETFDTKALVSCVNLRTLDLAYTALTAFPKMEAISTKLMHLNLSHTRIMRLAAFTFHGGRKFWHLVSLDLRGVHVKEVEPGAFRGLKVMEEMHSAYFKLCCPQIRGEGIPAHTCHAPNDPLSSCFNLLENRLLRILVWVMGVASLLGNLGVIVTRLASRRTTMRLPYAQLVAQLSVSDFLMGVYLIIIGSKDVQFEGEYVWHDTTWPHSSLCRAAGFLSTLSSEVSSCFILLITVDRYLVIKYPFGQHRLSPTGVLTCSIVAWSVGLTLAAVPLLPWTAHWNLYSSNSVCLGLPLLPERRSGWQFSTAVFIAFNFLLCVCIAVGQVAIYSTASSNRSAAPVLTSDLNSFSWGGELTPRMKQDVALARRLAAVAFTDLLCWVPIGVLGLLALGGHSLGGEAYAWMAVFVLPVNSALNPVLYSLPVIRDHVVKALVRCILSTKKRMSKAGHDAISSRI</sequence>
<keyword evidence="10" id="KW-0675">Receptor</keyword>
<dbReference type="CDD" id="cd00112">
    <property type="entry name" value="LDLa"/>
    <property type="match status" value="1"/>
</dbReference>
<keyword evidence="7" id="KW-0297">G-protein coupled receptor</keyword>
<dbReference type="Pfam" id="PF00057">
    <property type="entry name" value="Ldl_recept_a"/>
    <property type="match status" value="1"/>
</dbReference>
<evidence type="ECO:0000256" key="13">
    <source>
        <dbReference type="SAM" id="Phobius"/>
    </source>
</evidence>
<dbReference type="SUPFAM" id="SSF56436">
    <property type="entry name" value="C-type lectin-like"/>
    <property type="match status" value="1"/>
</dbReference>
<dbReference type="SUPFAM" id="SSF57424">
    <property type="entry name" value="LDL receptor-like module"/>
    <property type="match status" value="3"/>
</dbReference>
<accession>A0AAE1DI31</accession>
<feature type="domain" description="G-protein coupled receptors family 1 profile" evidence="15">
    <location>
        <begin position="1055"/>
        <end position="1328"/>
    </location>
</feature>
<dbReference type="SUPFAM" id="SSF81321">
    <property type="entry name" value="Family A G protein-coupled receptor-like"/>
    <property type="match status" value="1"/>
</dbReference>
<keyword evidence="3" id="KW-0433">Leucine-rich repeat</keyword>
<dbReference type="Pfam" id="PF13855">
    <property type="entry name" value="LRR_8"/>
    <property type="match status" value="1"/>
</dbReference>
<comment type="caution">
    <text evidence="16">The sequence shown here is derived from an EMBL/GenBank/DDBJ whole genome shotgun (WGS) entry which is preliminary data.</text>
</comment>
<evidence type="ECO:0000256" key="12">
    <source>
        <dbReference type="PROSITE-ProRule" id="PRU00124"/>
    </source>
</evidence>
<dbReference type="PROSITE" id="PS00237">
    <property type="entry name" value="G_PROTEIN_RECEP_F1_1"/>
    <property type="match status" value="1"/>
</dbReference>
<feature type="transmembrane region" description="Helical" evidence="13">
    <location>
        <begin position="1073"/>
        <end position="1095"/>
    </location>
</feature>
<feature type="transmembrane region" description="Helical" evidence="13">
    <location>
        <begin position="1211"/>
        <end position="1236"/>
    </location>
</feature>
<feature type="disulfide bond" evidence="12">
    <location>
        <begin position="769"/>
        <end position="784"/>
    </location>
</feature>
<keyword evidence="8 13" id="KW-0472">Membrane</keyword>
<evidence type="ECO:0000256" key="9">
    <source>
        <dbReference type="ARBA" id="ARBA00023157"/>
    </source>
</evidence>
<evidence type="ECO:0000256" key="5">
    <source>
        <dbReference type="ARBA" id="ARBA00022737"/>
    </source>
</evidence>
<feature type="transmembrane region" description="Helical" evidence="13">
    <location>
        <begin position="1277"/>
        <end position="1302"/>
    </location>
</feature>
<evidence type="ECO:0000259" key="15">
    <source>
        <dbReference type="PROSITE" id="PS50262"/>
    </source>
</evidence>
<dbReference type="InterPro" id="IPR017452">
    <property type="entry name" value="GPCR_Rhodpsn_7TM"/>
</dbReference>
<evidence type="ECO:0000313" key="16">
    <source>
        <dbReference type="EMBL" id="KAK3771391.1"/>
    </source>
</evidence>
<dbReference type="SUPFAM" id="SSF52058">
    <property type="entry name" value="L domain-like"/>
    <property type="match status" value="1"/>
</dbReference>
<gene>
    <name evidence="16" type="ORF">RRG08_050442</name>
</gene>
<dbReference type="InterPro" id="IPR001611">
    <property type="entry name" value="Leu-rich_rpt"/>
</dbReference>
<dbReference type="Gene3D" id="3.80.10.10">
    <property type="entry name" value="Ribonuclease Inhibitor"/>
    <property type="match status" value="1"/>
</dbReference>
<dbReference type="CDD" id="cd00037">
    <property type="entry name" value="CLECT"/>
    <property type="match status" value="1"/>
</dbReference>
<feature type="transmembrane region" description="Helical" evidence="13">
    <location>
        <begin position="1122"/>
        <end position="1141"/>
    </location>
</feature>
<keyword evidence="2" id="KW-1003">Cell membrane</keyword>
<dbReference type="InterPro" id="IPR016186">
    <property type="entry name" value="C-type_lectin-like/link_sf"/>
</dbReference>
<evidence type="ECO:0000256" key="10">
    <source>
        <dbReference type="ARBA" id="ARBA00023170"/>
    </source>
</evidence>
<dbReference type="InterPro" id="IPR016187">
    <property type="entry name" value="CTDL_fold"/>
</dbReference>
<dbReference type="PROSITE" id="PS50262">
    <property type="entry name" value="G_PROTEIN_RECEP_F1_2"/>
    <property type="match status" value="1"/>
</dbReference>
<dbReference type="InterPro" id="IPR002172">
    <property type="entry name" value="LDrepeatLR_classA_rpt"/>
</dbReference>
<evidence type="ECO:0000256" key="8">
    <source>
        <dbReference type="ARBA" id="ARBA00023136"/>
    </source>
</evidence>
<dbReference type="PANTHER" id="PTHR24372">
    <property type="entry name" value="GLYCOPROTEIN HORMONE RECEPTOR"/>
    <property type="match status" value="1"/>
</dbReference>
<dbReference type="PRINTS" id="PR00261">
    <property type="entry name" value="LDLRECEPTOR"/>
</dbReference>
<keyword evidence="6 13" id="KW-1133">Transmembrane helix</keyword>
<evidence type="ECO:0000256" key="11">
    <source>
        <dbReference type="ARBA" id="ARBA00023224"/>
    </source>
</evidence>
<evidence type="ECO:0000256" key="2">
    <source>
        <dbReference type="ARBA" id="ARBA00022475"/>
    </source>
</evidence>
<dbReference type="GO" id="GO:0008528">
    <property type="term" value="F:G protein-coupled peptide receptor activity"/>
    <property type="evidence" value="ECO:0007669"/>
    <property type="project" value="TreeGrafter"/>
</dbReference>
<evidence type="ECO:0000256" key="6">
    <source>
        <dbReference type="ARBA" id="ARBA00022989"/>
    </source>
</evidence>
<dbReference type="InterPro" id="IPR000276">
    <property type="entry name" value="GPCR_Rhodpsn"/>
</dbReference>
<keyword evidence="5" id="KW-0677">Repeat</keyword>
<dbReference type="InterPro" id="IPR036055">
    <property type="entry name" value="LDL_receptor-like_sf"/>
</dbReference>
<name>A0AAE1DI31_9GAST</name>
<evidence type="ECO:0000313" key="17">
    <source>
        <dbReference type="Proteomes" id="UP001283361"/>
    </source>
</evidence>
<dbReference type="Pfam" id="PF00059">
    <property type="entry name" value="Lectin_C"/>
    <property type="match status" value="1"/>
</dbReference>
<keyword evidence="9 12" id="KW-1015">Disulfide bond</keyword>
<keyword evidence="17" id="KW-1185">Reference proteome</keyword>
<organism evidence="16 17">
    <name type="scientific">Elysia crispata</name>
    <name type="common">lettuce slug</name>
    <dbReference type="NCBI Taxonomy" id="231223"/>
    <lineage>
        <taxon>Eukaryota</taxon>
        <taxon>Metazoa</taxon>
        <taxon>Spiralia</taxon>
        <taxon>Lophotrochozoa</taxon>
        <taxon>Mollusca</taxon>
        <taxon>Gastropoda</taxon>
        <taxon>Heterobranchia</taxon>
        <taxon>Euthyneura</taxon>
        <taxon>Panpulmonata</taxon>
        <taxon>Sacoglossa</taxon>
        <taxon>Placobranchoidea</taxon>
        <taxon>Plakobranchidae</taxon>
        <taxon>Elysia</taxon>
    </lineage>
</organism>
<dbReference type="InterPro" id="IPR001304">
    <property type="entry name" value="C-type_lectin-like"/>
</dbReference>
<keyword evidence="4 13" id="KW-0812">Transmembrane</keyword>
<keyword evidence="11" id="KW-0807">Transducer</keyword>
<comment type="caution">
    <text evidence="12">Lacks conserved residue(s) required for the propagation of feature annotation.</text>
</comment>
<evidence type="ECO:0008006" key="18">
    <source>
        <dbReference type="Google" id="ProtNLM"/>
    </source>
</evidence>
<dbReference type="GO" id="GO:0005886">
    <property type="term" value="C:plasma membrane"/>
    <property type="evidence" value="ECO:0007669"/>
    <property type="project" value="UniProtKB-SubCell"/>
</dbReference>
<dbReference type="InterPro" id="IPR032675">
    <property type="entry name" value="LRR_dom_sf"/>
</dbReference>
<dbReference type="PROSITE" id="PS50041">
    <property type="entry name" value="C_TYPE_LECTIN_2"/>
    <property type="match status" value="1"/>
</dbReference>
<dbReference type="GO" id="GO:0007189">
    <property type="term" value="P:adenylate cyclase-activating G protein-coupled receptor signaling pathway"/>
    <property type="evidence" value="ECO:0007669"/>
    <property type="project" value="TreeGrafter"/>
</dbReference>
<dbReference type="GO" id="GO:0009755">
    <property type="term" value="P:hormone-mediated signaling pathway"/>
    <property type="evidence" value="ECO:0007669"/>
    <property type="project" value="TreeGrafter"/>
</dbReference>
<feature type="transmembrane region" description="Helical" evidence="13">
    <location>
        <begin position="1162"/>
        <end position="1183"/>
    </location>
</feature>
<feature type="transmembrane region" description="Helical" evidence="13">
    <location>
        <begin position="1040"/>
        <end position="1061"/>
    </location>
</feature>
<dbReference type="PANTHER" id="PTHR24372:SF77">
    <property type="entry name" value="G-PROTEIN COUPLED RECEPTORS FAMILY 1 PROFILE DOMAIN-CONTAINING PROTEIN"/>
    <property type="match status" value="1"/>
</dbReference>
<dbReference type="Gene3D" id="1.20.1070.10">
    <property type="entry name" value="Rhodopsin 7-helix transmembrane proteins"/>
    <property type="match status" value="1"/>
</dbReference>
<protein>
    <recommendedName>
        <fullName evidence="18">G-protein coupled receptors family 1 profile domain-containing protein</fullName>
    </recommendedName>
</protein>
<dbReference type="Proteomes" id="UP001283361">
    <property type="component" value="Unassembled WGS sequence"/>
</dbReference>
<dbReference type="SMART" id="SM00192">
    <property type="entry name" value="LDLa"/>
    <property type="match status" value="5"/>
</dbReference>
<evidence type="ECO:0000259" key="14">
    <source>
        <dbReference type="PROSITE" id="PS50041"/>
    </source>
</evidence>
<dbReference type="SMART" id="SM00034">
    <property type="entry name" value="CLECT"/>
    <property type="match status" value="1"/>
</dbReference>
<dbReference type="PROSITE" id="PS50068">
    <property type="entry name" value="LDLRA_2"/>
    <property type="match status" value="1"/>
</dbReference>
<feature type="transmembrane region" description="Helical" evidence="13">
    <location>
        <begin position="1308"/>
        <end position="1330"/>
    </location>
</feature>
<reference evidence="16" key="1">
    <citation type="journal article" date="2023" name="G3 (Bethesda)">
        <title>A reference genome for the long-term kleptoplast-retaining sea slug Elysia crispata morphotype clarki.</title>
        <authorList>
            <person name="Eastman K.E."/>
            <person name="Pendleton A.L."/>
            <person name="Shaikh M.A."/>
            <person name="Suttiyut T."/>
            <person name="Ogas R."/>
            <person name="Tomko P."/>
            <person name="Gavelis G."/>
            <person name="Widhalm J.R."/>
            <person name="Wisecaver J.H."/>
        </authorList>
    </citation>
    <scope>NUCLEOTIDE SEQUENCE</scope>
    <source>
        <strain evidence="16">ECLA1</strain>
    </source>
</reference>
<evidence type="ECO:0000256" key="7">
    <source>
        <dbReference type="ARBA" id="ARBA00023040"/>
    </source>
</evidence>
<evidence type="ECO:0000256" key="3">
    <source>
        <dbReference type="ARBA" id="ARBA00022614"/>
    </source>
</evidence>
<evidence type="ECO:0000256" key="4">
    <source>
        <dbReference type="ARBA" id="ARBA00022692"/>
    </source>
</evidence>
<dbReference type="EMBL" id="JAWDGP010003742">
    <property type="protein sequence ID" value="KAK3771391.1"/>
    <property type="molecule type" value="Genomic_DNA"/>
</dbReference>
<comment type="subcellular location">
    <subcellularLocation>
        <location evidence="1">Cell membrane</location>
        <topology evidence="1">Multi-pass membrane protein</topology>
    </subcellularLocation>
</comment>
<evidence type="ECO:0000256" key="1">
    <source>
        <dbReference type="ARBA" id="ARBA00004651"/>
    </source>
</evidence>
<dbReference type="Gene3D" id="3.10.100.10">
    <property type="entry name" value="Mannose-Binding Protein A, subunit A"/>
    <property type="match status" value="1"/>
</dbReference>
<dbReference type="Gene3D" id="4.10.400.10">
    <property type="entry name" value="Low-density Lipoprotein Receptor"/>
    <property type="match status" value="3"/>
</dbReference>
<feature type="domain" description="C-type lectin" evidence="14">
    <location>
        <begin position="296"/>
        <end position="412"/>
    </location>
</feature>